<dbReference type="EMBL" id="FNPE01000001">
    <property type="protein sequence ID" value="SDX83322.1"/>
    <property type="molecule type" value="Genomic_DNA"/>
</dbReference>
<feature type="transmembrane region" description="Helical" evidence="1">
    <location>
        <begin position="235"/>
        <end position="256"/>
    </location>
</feature>
<evidence type="ECO:0000259" key="2">
    <source>
        <dbReference type="SMART" id="SM00014"/>
    </source>
</evidence>
<feature type="domain" description="Phosphatidic acid phosphatase type 2/haloperoxidase" evidence="2">
    <location>
        <begin position="141"/>
        <end position="250"/>
    </location>
</feature>
<gene>
    <name evidence="3" type="ORF">I6G47_19545</name>
    <name evidence="4" type="ORF">SAMN05421547_101404</name>
</gene>
<keyword evidence="1" id="KW-1133">Transmembrane helix</keyword>
<dbReference type="EMBL" id="CP065748">
    <property type="protein sequence ID" value="QPS79210.1"/>
    <property type="molecule type" value="Genomic_DNA"/>
</dbReference>
<reference evidence="3 6" key="2">
    <citation type="submission" date="2020-12" db="EMBL/GenBank/DDBJ databases">
        <title>FDA dAtabase for Regulatory Grade micrObial Sequences (FDA-ARGOS): Supporting development and validation of Infectious Disease Dx tests.</title>
        <authorList>
            <person name="Sproer C."/>
            <person name="Gronow S."/>
            <person name="Severitt S."/>
            <person name="Schroder I."/>
            <person name="Tallon L."/>
            <person name="Sadzewicz L."/>
            <person name="Zhao X."/>
            <person name="Boylan J."/>
            <person name="Ott S."/>
            <person name="Bowen H."/>
            <person name="Vavikolanu K."/>
            <person name="Mehta A."/>
            <person name="Aluvathingal J."/>
            <person name="Nadendla S."/>
            <person name="Lowell S."/>
            <person name="Myers T."/>
            <person name="Yan Y."/>
            <person name="Sichtig H."/>
        </authorList>
    </citation>
    <scope>NUCLEOTIDE SEQUENCE [LARGE SCALE GENOMIC DNA]</scope>
    <source>
        <strain evidence="3 6">FDAARGOS_890</strain>
    </source>
</reference>
<dbReference type="KEGG" id="dla:I6G47_19545"/>
<dbReference type="SUPFAM" id="SSF48317">
    <property type="entry name" value="Acid phosphatase/Vanadium-dependent haloperoxidase"/>
    <property type="match status" value="1"/>
</dbReference>
<dbReference type="Gene3D" id="1.20.144.10">
    <property type="entry name" value="Phosphatidic acid phosphatase type 2/haloperoxidase"/>
    <property type="match status" value="2"/>
</dbReference>
<keyword evidence="1" id="KW-0812">Transmembrane</keyword>
<feature type="transmembrane region" description="Helical" evidence="1">
    <location>
        <begin position="204"/>
        <end position="223"/>
    </location>
</feature>
<sequence>MLRTWIDAHAATSGLCLVLAALGGLFFYLRLPAAARLRHAGLPMPRAAWQGLVAAGLLAALALGVMVRDMLGLGQPAGCDSCTDWPVLDDALHQWLAGHATDAWVRPVVAFTQLGHVGWMVSLSVAVLALLLWRRDWLHAAAWVVATAGVGLWIRAIKTSVGRPRPVGGWVPEGGFSFPSGHSAGTFVLYLMLAWLLLPYLRPAWRWCVGLAALAVALGVGASRVVLRVHYASDVLAGWLLGLAWMALVICAVEWAQTRVAGRRG</sequence>
<feature type="transmembrane region" description="Helical" evidence="1">
    <location>
        <begin position="140"/>
        <end position="156"/>
    </location>
</feature>
<evidence type="ECO:0000313" key="3">
    <source>
        <dbReference type="EMBL" id="QPS79210.1"/>
    </source>
</evidence>
<accession>A0A1H3EWZ4</accession>
<dbReference type="RefSeq" id="WP_016449156.1">
    <property type="nucleotide sequence ID" value="NZ_AP025556.1"/>
</dbReference>
<name>A0A1H3EWZ4_9BURK</name>
<keyword evidence="1" id="KW-0472">Membrane</keyword>
<dbReference type="SMART" id="SM00014">
    <property type="entry name" value="acidPPc"/>
    <property type="match status" value="1"/>
</dbReference>
<dbReference type="PANTHER" id="PTHR14969">
    <property type="entry name" value="SPHINGOSINE-1-PHOSPHATE PHOSPHOHYDROLASE"/>
    <property type="match status" value="1"/>
</dbReference>
<proteinExistence type="predicted"/>
<evidence type="ECO:0000313" key="6">
    <source>
        <dbReference type="Proteomes" id="UP000595064"/>
    </source>
</evidence>
<evidence type="ECO:0000256" key="1">
    <source>
        <dbReference type="SAM" id="Phobius"/>
    </source>
</evidence>
<feature type="transmembrane region" description="Helical" evidence="1">
    <location>
        <begin position="114"/>
        <end position="133"/>
    </location>
</feature>
<dbReference type="Pfam" id="PF01569">
    <property type="entry name" value="PAP2"/>
    <property type="match status" value="1"/>
</dbReference>
<dbReference type="InterPro" id="IPR000326">
    <property type="entry name" value="PAP2/HPO"/>
</dbReference>
<feature type="transmembrane region" description="Helical" evidence="1">
    <location>
        <begin position="176"/>
        <end position="197"/>
    </location>
</feature>
<dbReference type="Proteomes" id="UP000595064">
    <property type="component" value="Chromosome"/>
</dbReference>
<protein>
    <submittedName>
        <fullName evidence="3">Phosphatase PAP2 family protein</fullName>
    </submittedName>
    <submittedName>
        <fullName evidence="4">Undecaprenyl-diphosphatase</fullName>
    </submittedName>
</protein>
<reference evidence="4 5" key="1">
    <citation type="submission" date="2016-10" db="EMBL/GenBank/DDBJ databases">
        <authorList>
            <person name="de Groot N.N."/>
        </authorList>
    </citation>
    <scope>NUCLEOTIDE SEQUENCE [LARGE SCALE GENOMIC DNA]</scope>
    <source>
        <strain evidence="4 5">LMG 24775</strain>
    </source>
</reference>
<dbReference type="CDD" id="cd03392">
    <property type="entry name" value="PAP2_like_2"/>
    <property type="match status" value="1"/>
</dbReference>
<dbReference type="GeneID" id="94695213"/>
<evidence type="ECO:0000313" key="5">
    <source>
        <dbReference type="Proteomes" id="UP000183417"/>
    </source>
</evidence>
<dbReference type="AlphaFoldDB" id="A0A1H3EWZ4"/>
<organism evidence="4 5">
    <name type="scientific">Delftia lacustris</name>
    <dbReference type="NCBI Taxonomy" id="558537"/>
    <lineage>
        <taxon>Bacteria</taxon>
        <taxon>Pseudomonadati</taxon>
        <taxon>Pseudomonadota</taxon>
        <taxon>Betaproteobacteria</taxon>
        <taxon>Burkholderiales</taxon>
        <taxon>Comamonadaceae</taxon>
        <taxon>Delftia</taxon>
    </lineage>
</organism>
<dbReference type="PANTHER" id="PTHR14969:SF13">
    <property type="entry name" value="AT30094P"/>
    <property type="match status" value="1"/>
</dbReference>
<keyword evidence="6" id="KW-1185">Reference proteome</keyword>
<evidence type="ECO:0000313" key="4">
    <source>
        <dbReference type="EMBL" id="SDX83322.1"/>
    </source>
</evidence>
<dbReference type="Proteomes" id="UP000183417">
    <property type="component" value="Unassembled WGS sequence"/>
</dbReference>
<feature type="transmembrane region" description="Helical" evidence="1">
    <location>
        <begin position="6"/>
        <end position="29"/>
    </location>
</feature>
<feature type="transmembrane region" description="Helical" evidence="1">
    <location>
        <begin position="49"/>
        <end position="67"/>
    </location>
</feature>
<dbReference type="InterPro" id="IPR036938">
    <property type="entry name" value="PAP2/HPO_sf"/>
</dbReference>